<evidence type="ECO:0000313" key="1">
    <source>
        <dbReference type="EMBL" id="KNZ57445.1"/>
    </source>
</evidence>
<proteinExistence type="predicted"/>
<comment type="caution">
    <text evidence="1">The sequence shown here is derived from an EMBL/GenBank/DDBJ whole genome shotgun (WGS) entry which is preliminary data.</text>
</comment>
<dbReference type="PANTHER" id="PTHR33096">
    <property type="entry name" value="CXC2 DOMAIN-CONTAINING PROTEIN"/>
    <property type="match status" value="1"/>
</dbReference>
<evidence type="ECO:0000313" key="2">
    <source>
        <dbReference type="Proteomes" id="UP000037035"/>
    </source>
</evidence>
<organism evidence="1 2">
    <name type="scientific">Puccinia sorghi</name>
    <dbReference type="NCBI Taxonomy" id="27349"/>
    <lineage>
        <taxon>Eukaryota</taxon>
        <taxon>Fungi</taxon>
        <taxon>Dikarya</taxon>
        <taxon>Basidiomycota</taxon>
        <taxon>Pucciniomycotina</taxon>
        <taxon>Pucciniomycetes</taxon>
        <taxon>Pucciniales</taxon>
        <taxon>Pucciniaceae</taxon>
        <taxon>Puccinia</taxon>
    </lineage>
</organism>
<gene>
    <name evidence="1" type="ORF">VP01_2157g2</name>
</gene>
<sequence length="456" mass="53605">MFRSCFQLTRADNLQYFCVPCLRTQMAMPVFRVAVVGFVSTGQSIEICYKSKSFGGAGPLTQVPQLTRNHQSKLVSKFENALLRRDIERKVVVELTGQINPHINNLQHYKIELFRSQWEDQVHIALEKEETVEEEQGKKKLAKSLHFFFDLIVPPYLLSNHRCRIRLDQWPSTFFATNKLLEGIHSYEATRNELAASLGKNYRNLRGKWSTEQGMLTIFWKAKTNLYAQAVEIEGERLPLLTEKSGNILGAKVLPKKQLKHSISVLTYLAFWKMDFNIPLWNDGHFYHSRAPWETDPLVQAGIQFVLMLDWVEEEFELLSQELDRAITWADNYHELILTTLHFLGKCFLFWPFFFQPRRHQQTHKMLIIGWMNNVKMLWKYTAKHLRQEVSTIEKALERLGLEEEGFDSDGSRIWMMIGTQMRVVMNWTRIQQLHQFICDSCSCLYKFFCVRVYSV</sequence>
<dbReference type="STRING" id="27349.A0A0L6VBF1"/>
<dbReference type="PANTHER" id="PTHR33096:SF1">
    <property type="entry name" value="CXC1-LIKE CYSTEINE CLUSTER ASSOCIATED WITH KDZ TRANSPOSASES DOMAIN-CONTAINING PROTEIN"/>
    <property type="match status" value="1"/>
</dbReference>
<name>A0A0L6VBF1_9BASI</name>
<dbReference type="EMBL" id="LAVV01007011">
    <property type="protein sequence ID" value="KNZ57445.1"/>
    <property type="molecule type" value="Genomic_DNA"/>
</dbReference>
<dbReference type="Proteomes" id="UP000037035">
    <property type="component" value="Unassembled WGS sequence"/>
</dbReference>
<reference evidence="1 2" key="1">
    <citation type="submission" date="2015-08" db="EMBL/GenBank/DDBJ databases">
        <title>Next Generation Sequencing and Analysis of the Genome of Puccinia sorghi L Schw, the Causal Agent of Maize Common Rust.</title>
        <authorList>
            <person name="Rochi L."/>
            <person name="Burguener G."/>
            <person name="Darino M."/>
            <person name="Turjanski A."/>
            <person name="Kreff E."/>
            <person name="Dieguez M.J."/>
            <person name="Sacco F."/>
        </authorList>
    </citation>
    <scope>NUCLEOTIDE SEQUENCE [LARGE SCALE GENOMIC DNA]</scope>
    <source>
        <strain evidence="1 2">RO10H11247</strain>
    </source>
</reference>
<protein>
    <submittedName>
        <fullName evidence="1">Uncharacterized protein</fullName>
    </submittedName>
</protein>
<dbReference type="AlphaFoldDB" id="A0A0L6VBF1"/>
<keyword evidence="2" id="KW-1185">Reference proteome</keyword>
<dbReference type="VEuPathDB" id="FungiDB:VP01_2157g2"/>
<accession>A0A0L6VBF1</accession>